<dbReference type="GO" id="GO:0004519">
    <property type="term" value="F:endonuclease activity"/>
    <property type="evidence" value="ECO:0007669"/>
    <property type="project" value="UniProtKB-KW"/>
</dbReference>
<dbReference type="SUPFAM" id="SSF52980">
    <property type="entry name" value="Restriction endonuclease-like"/>
    <property type="match status" value="1"/>
</dbReference>
<evidence type="ECO:0000259" key="1">
    <source>
        <dbReference type="Pfam" id="PF05685"/>
    </source>
</evidence>
<dbReference type="InterPro" id="IPR011335">
    <property type="entry name" value="Restrct_endonuc-II-like"/>
</dbReference>
<sequence length="188" mass="20853">MATVTPPRSDVVPAPPIADDTLYEVVDGQVIEKAAMGVYEGELASLLVAYLLTFARTHKLGKVVCEVLFLIDRTRNLQRRPDVAFVSDARWPYNRSVPRTAAWDIIPDLAIEVNSPTNTGNEIIAKVDEYFRAGVQRVWVVYSNARTVSLYESPNQVKILQVGDTLDGAPLLPGFHLPLAMLFEEQAD</sequence>
<evidence type="ECO:0000313" key="2">
    <source>
        <dbReference type="EMBL" id="XBH05768.1"/>
    </source>
</evidence>
<proteinExistence type="predicted"/>
<dbReference type="Gene3D" id="3.90.1570.10">
    <property type="entry name" value="tt1808, chain A"/>
    <property type="match status" value="1"/>
</dbReference>
<dbReference type="PANTHER" id="PTHR34107">
    <property type="entry name" value="SLL0198 PROTEIN-RELATED"/>
    <property type="match status" value="1"/>
</dbReference>
<accession>A0AAU7CJY8</accession>
<dbReference type="RefSeq" id="WP_406698618.1">
    <property type="nucleotide sequence ID" value="NZ_CP155447.1"/>
</dbReference>
<keyword evidence="2" id="KW-0378">Hydrolase</keyword>
<name>A0AAU7CJY8_9BACT</name>
<dbReference type="EMBL" id="CP155447">
    <property type="protein sequence ID" value="XBH05768.1"/>
    <property type="molecule type" value="Genomic_DNA"/>
</dbReference>
<gene>
    <name evidence="2" type="ORF">V5E97_07005</name>
</gene>
<dbReference type="AlphaFoldDB" id="A0AAU7CJY8"/>
<dbReference type="InterPro" id="IPR012296">
    <property type="entry name" value="Nuclease_put_TT1808"/>
</dbReference>
<dbReference type="PANTHER" id="PTHR34107:SF1">
    <property type="entry name" value="SLL0198 PROTEIN"/>
    <property type="match status" value="1"/>
</dbReference>
<keyword evidence="2" id="KW-0255">Endonuclease</keyword>
<reference evidence="2" key="1">
    <citation type="submission" date="2024-05" db="EMBL/GenBank/DDBJ databases">
        <title>Planctomycetes of the genus Singulisphaera possess chitinolytic capabilities.</title>
        <authorList>
            <person name="Ivanova A."/>
        </authorList>
    </citation>
    <scope>NUCLEOTIDE SEQUENCE</scope>
    <source>
        <strain evidence="2">Ch08T</strain>
    </source>
</reference>
<organism evidence="2">
    <name type="scientific">Singulisphaera sp. Ch08</name>
    <dbReference type="NCBI Taxonomy" id="3120278"/>
    <lineage>
        <taxon>Bacteria</taxon>
        <taxon>Pseudomonadati</taxon>
        <taxon>Planctomycetota</taxon>
        <taxon>Planctomycetia</taxon>
        <taxon>Isosphaerales</taxon>
        <taxon>Isosphaeraceae</taxon>
        <taxon>Singulisphaera</taxon>
    </lineage>
</organism>
<keyword evidence="2" id="KW-0540">Nuclease</keyword>
<dbReference type="Pfam" id="PF05685">
    <property type="entry name" value="Uma2"/>
    <property type="match status" value="1"/>
</dbReference>
<protein>
    <submittedName>
        <fullName evidence="2">Uma2 family endonuclease</fullName>
    </submittedName>
</protein>
<dbReference type="CDD" id="cd06260">
    <property type="entry name" value="DUF820-like"/>
    <property type="match status" value="1"/>
</dbReference>
<feature type="domain" description="Putative restriction endonuclease" evidence="1">
    <location>
        <begin position="19"/>
        <end position="179"/>
    </location>
</feature>
<dbReference type="InterPro" id="IPR008538">
    <property type="entry name" value="Uma2"/>
</dbReference>